<dbReference type="EMBL" id="HBFR01040061">
    <property type="protein sequence ID" value="CAD8902077.1"/>
    <property type="molecule type" value="Transcribed_RNA"/>
</dbReference>
<dbReference type="PROSITE" id="PS50206">
    <property type="entry name" value="RHODANESE_3"/>
    <property type="match status" value="1"/>
</dbReference>
<evidence type="ECO:0000259" key="2">
    <source>
        <dbReference type="PROSITE" id="PS50206"/>
    </source>
</evidence>
<dbReference type="PANTHER" id="PTHR43268">
    <property type="entry name" value="THIOSULFATE SULFURTRANSFERASE/RHODANESE-LIKE DOMAIN-CONTAINING PROTEIN 2"/>
    <property type="match status" value="1"/>
</dbReference>
<dbReference type="Gene3D" id="3.40.250.10">
    <property type="entry name" value="Rhodanese-like domain"/>
    <property type="match status" value="1"/>
</dbReference>
<dbReference type="PANTHER" id="PTHR43268:SF3">
    <property type="entry name" value="RHODANESE-LIKE DOMAIN-CONTAINING PROTEIN 7-RELATED"/>
    <property type="match status" value="1"/>
</dbReference>
<dbReference type="Pfam" id="PF17773">
    <property type="entry name" value="UPF0176_N"/>
    <property type="match status" value="1"/>
</dbReference>
<feature type="compositionally biased region" description="Polar residues" evidence="1">
    <location>
        <begin position="22"/>
        <end position="39"/>
    </location>
</feature>
<organism evidence="3">
    <name type="scientific">Corethron hystrix</name>
    <dbReference type="NCBI Taxonomy" id="216773"/>
    <lineage>
        <taxon>Eukaryota</taxon>
        <taxon>Sar</taxon>
        <taxon>Stramenopiles</taxon>
        <taxon>Ochrophyta</taxon>
        <taxon>Bacillariophyta</taxon>
        <taxon>Coscinodiscophyceae</taxon>
        <taxon>Corethrophycidae</taxon>
        <taxon>Corethrales</taxon>
        <taxon>Corethraceae</taxon>
        <taxon>Corethron</taxon>
    </lineage>
</organism>
<feature type="domain" description="Rhodanese" evidence="2">
    <location>
        <begin position="233"/>
        <end position="350"/>
    </location>
</feature>
<evidence type="ECO:0000313" key="3">
    <source>
        <dbReference type="EMBL" id="CAD8902077.1"/>
    </source>
</evidence>
<dbReference type="InterPro" id="IPR001763">
    <property type="entry name" value="Rhodanese-like_dom"/>
</dbReference>
<sequence>MMPVTPRARSPHQAPEIDSAAPSHQNVDDTSFTTVQPHQKPTPTFRIIALYRFLPLDYEGGFPPPLSPSDPSYDRKRPHSPALYDLRDEILKFFLSLSVTGVLLLASEGVNGTVCVPYNNCEKLLTFIKRHPRLGGGEKATHEEGGNFPSHLRMRICDYWGEAEDEKVNSGFDETAAATLVAGKSPPPAFDRLRVRVKGHIVTLKTPGEKDVDPLSAVGTYVSPGKNWDSLLSDPDVFVVDCRNKYEVELGTFEGATDPKTENFNDFPAWLLREVREKMDLEDGLTEENSIEHQQKPKKPTKLAMFCTGGIRCEKSTSFAILSGLLPPEKVYHLEGGILGYLENVPPEESKFHGECFVFDKRVSVTHELRRGSYKKCFGCRKPVSFLDKNGDACAISSEMDDINLVSDGNGSQGHENNAIQYDDTDVISTQQHITCSRCKDALTEMQKIRFEERQRQIDLAVARGVHHIHDPAAIAMMEQMRREGEVCKG</sequence>
<reference evidence="3" key="1">
    <citation type="submission" date="2021-01" db="EMBL/GenBank/DDBJ databases">
        <authorList>
            <person name="Corre E."/>
            <person name="Pelletier E."/>
            <person name="Niang G."/>
            <person name="Scheremetjew M."/>
            <person name="Finn R."/>
            <person name="Kale V."/>
            <person name="Holt S."/>
            <person name="Cochrane G."/>
            <person name="Meng A."/>
            <person name="Brown T."/>
            <person name="Cohen L."/>
        </authorList>
    </citation>
    <scope>NUCLEOTIDE SEQUENCE</scope>
    <source>
        <strain evidence="3">308</strain>
    </source>
</reference>
<dbReference type="SMART" id="SM00450">
    <property type="entry name" value="RHOD"/>
    <property type="match status" value="1"/>
</dbReference>
<name>A0A7S1BYK5_9STRA</name>
<evidence type="ECO:0000256" key="1">
    <source>
        <dbReference type="SAM" id="MobiDB-lite"/>
    </source>
</evidence>
<gene>
    <name evidence="3" type="ORF">CHYS00102_LOCUS29296</name>
</gene>
<dbReference type="InterPro" id="IPR036873">
    <property type="entry name" value="Rhodanese-like_dom_sf"/>
</dbReference>
<dbReference type="InterPro" id="IPR040503">
    <property type="entry name" value="TRHO_N"/>
</dbReference>
<proteinExistence type="predicted"/>
<dbReference type="SUPFAM" id="SSF52821">
    <property type="entry name" value="Rhodanese/Cell cycle control phosphatase"/>
    <property type="match status" value="1"/>
</dbReference>
<accession>A0A7S1BYK5</accession>
<feature type="region of interest" description="Disordered" evidence="1">
    <location>
        <begin position="1"/>
        <end position="39"/>
    </location>
</feature>
<dbReference type="InterPro" id="IPR020936">
    <property type="entry name" value="TrhO"/>
</dbReference>
<dbReference type="AlphaFoldDB" id="A0A7S1BYK5"/>
<protein>
    <recommendedName>
        <fullName evidence="2">Rhodanese domain-containing protein</fullName>
    </recommendedName>
</protein>
<dbReference type="Gene3D" id="3.30.70.100">
    <property type="match status" value="1"/>
</dbReference>